<evidence type="ECO:0000256" key="3">
    <source>
        <dbReference type="ARBA" id="ARBA00022898"/>
    </source>
</evidence>
<comment type="similarity">
    <text evidence="2 4">Belongs to the class-III pyridoxal-phosphate-dependent aminotransferase family.</text>
</comment>
<evidence type="ECO:0000256" key="4">
    <source>
        <dbReference type="RuleBase" id="RU003560"/>
    </source>
</evidence>
<dbReference type="PROSITE" id="PS00600">
    <property type="entry name" value="AA_TRANSFER_CLASS_3"/>
    <property type="match status" value="1"/>
</dbReference>
<accession>A0A7C6AHQ4</accession>
<sequence>MKKEVIPFVGKEIPGKNGKEIIEFEEKYLATTTKHLPLVIKRGKGSIIEDVDGNLFIDFTTGVCVTNIGLSHPLVIKAISKQIKDFIYFAGTDFSYEVQAKLAKKLTEITPGDFPKKVFFANSGAESVEAAIKLSKWSKKRGQFIGFIGGFHGRTMGANAFMGCKVVQRERYFPMMPGVWQLPYAYCYRCAYHEKYPECGIWCARIIEDIYFKQLVSPEEIAGILVEPIQGEGGYIVPPDEFLQELARIAKKYGIVLIADEVQTGLGRTGKMFAIEYTGVVPDIITVAKGLASGLPIGVAIFNAELDFKVKGAHSNTFGGNPVCCASAFATLKVIETEDLIKSANEKGKYMMSRLEELKSHYEFIGDVRGRGMFVACEFITDPSTKKPNPKLADHITESCFQKGLILMPCGFSAIRFVPALNIPMKLLEKGFDIFESVCADVGKNYAKIKNKIEKTSLA</sequence>
<evidence type="ECO:0000256" key="2">
    <source>
        <dbReference type="ARBA" id="ARBA00008954"/>
    </source>
</evidence>
<keyword evidence="5" id="KW-0808">Transferase</keyword>
<reference evidence="5" key="1">
    <citation type="journal article" date="2020" name="mSystems">
        <title>Genome- and Community-Level Interaction Insights into Carbon Utilization and Element Cycling Functions of Hydrothermarchaeota in Hydrothermal Sediment.</title>
        <authorList>
            <person name="Zhou Z."/>
            <person name="Liu Y."/>
            <person name="Xu W."/>
            <person name="Pan J."/>
            <person name="Luo Z.H."/>
            <person name="Li M."/>
        </authorList>
    </citation>
    <scope>NUCLEOTIDE SEQUENCE [LARGE SCALE GENOMIC DNA]</scope>
    <source>
        <strain evidence="5">SpSt-783</strain>
    </source>
</reference>
<dbReference type="NCBIfam" id="NF004426">
    <property type="entry name" value="PRK05769.1"/>
    <property type="match status" value="1"/>
</dbReference>
<dbReference type="PANTHER" id="PTHR11986">
    <property type="entry name" value="AMINOTRANSFERASE CLASS III"/>
    <property type="match status" value="1"/>
</dbReference>
<evidence type="ECO:0000313" key="5">
    <source>
        <dbReference type="EMBL" id="HHS63410.1"/>
    </source>
</evidence>
<dbReference type="PANTHER" id="PTHR11986:SF58">
    <property type="entry name" value="LEUCINE_METHIONINE RACEMASE"/>
    <property type="match status" value="1"/>
</dbReference>
<dbReference type="GO" id="GO:0030170">
    <property type="term" value="F:pyridoxal phosphate binding"/>
    <property type="evidence" value="ECO:0007669"/>
    <property type="project" value="InterPro"/>
</dbReference>
<dbReference type="InterPro" id="IPR015424">
    <property type="entry name" value="PyrdxlP-dep_Trfase"/>
</dbReference>
<dbReference type="Gene3D" id="3.90.1150.10">
    <property type="entry name" value="Aspartate Aminotransferase, domain 1"/>
    <property type="match status" value="1"/>
</dbReference>
<dbReference type="InterPro" id="IPR015421">
    <property type="entry name" value="PyrdxlP-dep_Trfase_major"/>
</dbReference>
<organism evidence="5">
    <name type="scientific">candidate division WOR-3 bacterium</name>
    <dbReference type="NCBI Taxonomy" id="2052148"/>
    <lineage>
        <taxon>Bacteria</taxon>
        <taxon>Bacteria division WOR-3</taxon>
    </lineage>
</organism>
<proteinExistence type="inferred from homology"/>
<keyword evidence="3 4" id="KW-0663">Pyridoxal phosphate</keyword>
<gene>
    <name evidence="5" type="ORF">ENV70_07380</name>
</gene>
<comment type="caution">
    <text evidence="5">The sequence shown here is derived from an EMBL/GenBank/DDBJ whole genome shotgun (WGS) entry which is preliminary data.</text>
</comment>
<dbReference type="EMBL" id="DTHJ01000149">
    <property type="protein sequence ID" value="HHS63410.1"/>
    <property type="molecule type" value="Genomic_DNA"/>
</dbReference>
<dbReference type="InterPro" id="IPR049704">
    <property type="entry name" value="Aminotrans_3_PPA_site"/>
</dbReference>
<evidence type="ECO:0000256" key="1">
    <source>
        <dbReference type="ARBA" id="ARBA00001933"/>
    </source>
</evidence>
<dbReference type="PIRSF" id="PIRSF000521">
    <property type="entry name" value="Transaminase_4ab_Lys_Orn"/>
    <property type="match status" value="1"/>
</dbReference>
<dbReference type="CDD" id="cd00610">
    <property type="entry name" value="OAT_like"/>
    <property type="match status" value="1"/>
</dbReference>
<dbReference type="InterPro" id="IPR050103">
    <property type="entry name" value="Class-III_PLP-dep_AT"/>
</dbReference>
<dbReference type="SUPFAM" id="SSF53383">
    <property type="entry name" value="PLP-dependent transferases"/>
    <property type="match status" value="1"/>
</dbReference>
<protein>
    <submittedName>
        <fullName evidence="5">Acetyl ornithine aminotransferase family protein</fullName>
    </submittedName>
</protein>
<dbReference type="FunFam" id="3.40.640.10:FF:000004">
    <property type="entry name" value="Acetylornithine aminotransferase"/>
    <property type="match status" value="1"/>
</dbReference>
<dbReference type="GO" id="GO:0008483">
    <property type="term" value="F:transaminase activity"/>
    <property type="evidence" value="ECO:0007669"/>
    <property type="project" value="UniProtKB-KW"/>
</dbReference>
<dbReference type="Gene3D" id="3.40.640.10">
    <property type="entry name" value="Type I PLP-dependent aspartate aminotransferase-like (Major domain)"/>
    <property type="match status" value="1"/>
</dbReference>
<dbReference type="InterPro" id="IPR005814">
    <property type="entry name" value="Aminotrans_3"/>
</dbReference>
<dbReference type="Pfam" id="PF00202">
    <property type="entry name" value="Aminotran_3"/>
    <property type="match status" value="1"/>
</dbReference>
<dbReference type="GO" id="GO:0042802">
    <property type="term" value="F:identical protein binding"/>
    <property type="evidence" value="ECO:0007669"/>
    <property type="project" value="TreeGrafter"/>
</dbReference>
<comment type="cofactor">
    <cofactor evidence="1">
        <name>pyridoxal 5'-phosphate</name>
        <dbReference type="ChEBI" id="CHEBI:597326"/>
    </cofactor>
</comment>
<name>A0A7C6AHQ4_UNCW3</name>
<dbReference type="AlphaFoldDB" id="A0A7C6AHQ4"/>
<dbReference type="InterPro" id="IPR015422">
    <property type="entry name" value="PyrdxlP-dep_Trfase_small"/>
</dbReference>
<keyword evidence="5" id="KW-0032">Aminotransferase</keyword>